<evidence type="ECO:0000313" key="5">
    <source>
        <dbReference type="Proteomes" id="UP000284407"/>
    </source>
</evidence>
<dbReference type="SUPFAM" id="SSF52833">
    <property type="entry name" value="Thioredoxin-like"/>
    <property type="match status" value="1"/>
</dbReference>
<dbReference type="InterPro" id="IPR004045">
    <property type="entry name" value="Glutathione_S-Trfase_N"/>
</dbReference>
<dbReference type="SFLD" id="SFLDG01150">
    <property type="entry name" value="Main.1:_Beta-like"/>
    <property type="match status" value="1"/>
</dbReference>
<dbReference type="SUPFAM" id="SSF47616">
    <property type="entry name" value="GST C-terminal domain-like"/>
    <property type="match status" value="1"/>
</dbReference>
<dbReference type="Proteomes" id="UP000284407">
    <property type="component" value="Unassembled WGS sequence"/>
</dbReference>
<reference evidence="4 5" key="1">
    <citation type="submission" date="2018-09" db="EMBL/GenBank/DDBJ databases">
        <title>Genomic Encyclopedia of Archaeal and Bacterial Type Strains, Phase II (KMG-II): from individual species to whole genera.</title>
        <authorList>
            <person name="Goeker M."/>
        </authorList>
    </citation>
    <scope>NUCLEOTIDE SEQUENCE [LARGE SCALE GENOMIC DNA]</scope>
    <source>
        <strain evidence="4 5">DSM 11458</strain>
    </source>
</reference>
<dbReference type="PROSITE" id="PS50405">
    <property type="entry name" value="GST_CTER"/>
    <property type="match status" value="1"/>
</dbReference>
<dbReference type="InterPro" id="IPR036282">
    <property type="entry name" value="Glutathione-S-Trfase_C_sf"/>
</dbReference>
<dbReference type="PANTHER" id="PTHR44051:SF8">
    <property type="entry name" value="GLUTATHIONE S-TRANSFERASE GSTA"/>
    <property type="match status" value="1"/>
</dbReference>
<sequence length="219" mass="25112">MSYKLYYAPASASLGVRVILEEIGADYELIPANIEMNKPRSQSHMALNPNGWLPVLIWGDNAMYECAAITVFLCDRHPEAKLAPAFHEPERGLFLQTLVYFSSTVQNAFQLDYYPDRFADTPATEPSARRRGLRRLRETWAIVDDQIGNNNWMIGDRFSAADIYLFMLTTWLQPARGQPSTQEFPNVKRISDAVMKRPSVQLVYEKWISEQKIVSQFAK</sequence>
<dbReference type="STRING" id="1443111.Z949_2468"/>
<comment type="caution">
    <text evidence="4">The sequence shown here is derived from an EMBL/GenBank/DDBJ whole genome shotgun (WGS) entry which is preliminary data.</text>
</comment>
<organism evidence="4 5">
    <name type="scientific">Sulfitobacter guttiformis</name>
    <dbReference type="NCBI Taxonomy" id="74349"/>
    <lineage>
        <taxon>Bacteria</taxon>
        <taxon>Pseudomonadati</taxon>
        <taxon>Pseudomonadota</taxon>
        <taxon>Alphaproteobacteria</taxon>
        <taxon>Rhodobacterales</taxon>
        <taxon>Roseobacteraceae</taxon>
        <taxon>Sulfitobacter</taxon>
    </lineage>
</organism>
<gene>
    <name evidence="4" type="ORF">C8N30_0496</name>
</gene>
<keyword evidence="4" id="KW-0808">Transferase</keyword>
<dbReference type="InterPro" id="IPR036249">
    <property type="entry name" value="Thioredoxin-like_sf"/>
</dbReference>
<protein>
    <submittedName>
        <fullName evidence="4">Glutathione S-transferase</fullName>
    </submittedName>
</protein>
<dbReference type="GO" id="GO:0016740">
    <property type="term" value="F:transferase activity"/>
    <property type="evidence" value="ECO:0007669"/>
    <property type="project" value="UniProtKB-KW"/>
</dbReference>
<evidence type="ECO:0000313" key="4">
    <source>
        <dbReference type="EMBL" id="RKE95949.1"/>
    </source>
</evidence>
<dbReference type="PANTHER" id="PTHR44051">
    <property type="entry name" value="GLUTATHIONE S-TRANSFERASE-RELATED"/>
    <property type="match status" value="1"/>
</dbReference>
<dbReference type="SFLD" id="SFLDS00019">
    <property type="entry name" value="Glutathione_Transferase_(cytos"/>
    <property type="match status" value="1"/>
</dbReference>
<feature type="domain" description="GST C-terminal" evidence="3">
    <location>
        <begin position="87"/>
        <end position="217"/>
    </location>
</feature>
<dbReference type="AlphaFoldDB" id="A0A420DP47"/>
<dbReference type="Gene3D" id="3.40.30.10">
    <property type="entry name" value="Glutaredoxin"/>
    <property type="match status" value="1"/>
</dbReference>
<dbReference type="Pfam" id="PF02798">
    <property type="entry name" value="GST_N"/>
    <property type="match status" value="1"/>
</dbReference>
<accession>A0A420DP47</accession>
<evidence type="ECO:0000256" key="1">
    <source>
        <dbReference type="RuleBase" id="RU003494"/>
    </source>
</evidence>
<proteinExistence type="inferred from homology"/>
<dbReference type="InterPro" id="IPR040079">
    <property type="entry name" value="Glutathione_S-Trfase"/>
</dbReference>
<dbReference type="Pfam" id="PF00043">
    <property type="entry name" value="GST_C"/>
    <property type="match status" value="1"/>
</dbReference>
<feature type="domain" description="GST N-terminal" evidence="2">
    <location>
        <begin position="1"/>
        <end position="81"/>
    </location>
</feature>
<dbReference type="OrthoDB" id="7583243at2"/>
<dbReference type="PROSITE" id="PS50404">
    <property type="entry name" value="GST_NTER"/>
    <property type="match status" value="1"/>
</dbReference>
<comment type="similarity">
    <text evidence="1">Belongs to the GST superfamily.</text>
</comment>
<name>A0A420DP47_9RHOB</name>
<dbReference type="InterPro" id="IPR010987">
    <property type="entry name" value="Glutathione-S-Trfase_C-like"/>
</dbReference>
<dbReference type="RefSeq" id="WP_025062903.1">
    <property type="nucleotide sequence ID" value="NZ_RAQK01000001.1"/>
</dbReference>
<dbReference type="EMBL" id="RAQK01000001">
    <property type="protein sequence ID" value="RKE95949.1"/>
    <property type="molecule type" value="Genomic_DNA"/>
</dbReference>
<evidence type="ECO:0000259" key="2">
    <source>
        <dbReference type="PROSITE" id="PS50404"/>
    </source>
</evidence>
<keyword evidence="5" id="KW-1185">Reference proteome</keyword>
<dbReference type="SFLD" id="SFLDG00358">
    <property type="entry name" value="Main_(cytGST)"/>
    <property type="match status" value="1"/>
</dbReference>
<dbReference type="Gene3D" id="1.20.1050.10">
    <property type="match status" value="1"/>
</dbReference>
<dbReference type="InterPro" id="IPR004046">
    <property type="entry name" value="GST_C"/>
</dbReference>
<dbReference type="CDD" id="cd03057">
    <property type="entry name" value="GST_N_Beta"/>
    <property type="match status" value="1"/>
</dbReference>
<evidence type="ECO:0000259" key="3">
    <source>
        <dbReference type="PROSITE" id="PS50405"/>
    </source>
</evidence>